<dbReference type="PANTHER" id="PTHR12902:SF1">
    <property type="entry name" value="WISKOTT-ALDRICH SYNDROME PROTEIN FAMILY MEMBER"/>
    <property type="match status" value="1"/>
</dbReference>
<evidence type="ECO:0000313" key="10">
    <source>
        <dbReference type="EnsemblMetazoa" id="G18439.1:cds"/>
    </source>
</evidence>
<dbReference type="InterPro" id="IPR028288">
    <property type="entry name" value="SCAR/WAVE_fam"/>
</dbReference>
<keyword evidence="11" id="KW-1185">Reference proteome</keyword>
<accession>A0A8W8JC02</accession>
<dbReference type="GO" id="GO:0031209">
    <property type="term" value="C:SCAR complex"/>
    <property type="evidence" value="ECO:0007669"/>
    <property type="project" value="TreeGrafter"/>
</dbReference>
<evidence type="ECO:0000256" key="1">
    <source>
        <dbReference type="ARBA" id="ARBA00004245"/>
    </source>
</evidence>
<dbReference type="PROSITE" id="PS51082">
    <property type="entry name" value="WH2"/>
    <property type="match status" value="1"/>
</dbReference>
<protein>
    <recommendedName>
        <fullName evidence="7">Wiskott-Aldrich syndrome protein family member</fullName>
        <shortName evidence="7">WASP family protein member</shortName>
    </recommendedName>
</protein>
<dbReference type="OrthoDB" id="1060785at2759"/>
<keyword evidence="3 7" id="KW-0963">Cytoplasm</keyword>
<feature type="region of interest" description="Disordered" evidence="8">
    <location>
        <begin position="178"/>
        <end position="198"/>
    </location>
</feature>
<comment type="similarity">
    <text evidence="2 7">Belongs to the SCAR/WAVE family.</text>
</comment>
<dbReference type="AlphaFoldDB" id="A0A8W8JC02"/>
<feature type="compositionally biased region" description="Basic and acidic residues" evidence="8">
    <location>
        <begin position="270"/>
        <end position="283"/>
    </location>
</feature>
<dbReference type="Gene3D" id="1.20.5.340">
    <property type="match status" value="1"/>
</dbReference>
<feature type="domain" description="WH2" evidence="9">
    <location>
        <begin position="447"/>
        <end position="464"/>
    </location>
</feature>
<evidence type="ECO:0000313" key="11">
    <source>
        <dbReference type="Proteomes" id="UP000005408"/>
    </source>
</evidence>
<dbReference type="GO" id="GO:0030036">
    <property type="term" value="P:actin cytoskeleton organization"/>
    <property type="evidence" value="ECO:0007669"/>
    <property type="project" value="UniProtKB-UniRule"/>
</dbReference>
<name>A0A8W8JC02_MAGGI</name>
<proteinExistence type="inferred from homology"/>
<comment type="subunit">
    <text evidence="7">Binds actin and the Arp2/3 complex.</text>
</comment>
<evidence type="ECO:0000256" key="8">
    <source>
        <dbReference type="SAM" id="MobiDB-lite"/>
    </source>
</evidence>
<comment type="subcellular location">
    <subcellularLocation>
        <location evidence="1 7">Cytoplasm</location>
        <location evidence="1 7">Cytoskeleton</location>
    </subcellularLocation>
</comment>
<dbReference type="GO" id="GO:0071933">
    <property type="term" value="F:Arp2/3 complex binding"/>
    <property type="evidence" value="ECO:0007669"/>
    <property type="project" value="TreeGrafter"/>
</dbReference>
<dbReference type="EnsemblMetazoa" id="G18439.1">
    <property type="protein sequence ID" value="G18439.1:cds"/>
    <property type="gene ID" value="G18439"/>
</dbReference>
<evidence type="ECO:0000256" key="3">
    <source>
        <dbReference type="ARBA" id="ARBA00022490"/>
    </source>
</evidence>
<dbReference type="SMR" id="A0A8W8JC02"/>
<evidence type="ECO:0000256" key="6">
    <source>
        <dbReference type="ARBA" id="ARBA00023212"/>
    </source>
</evidence>
<reference evidence="10" key="1">
    <citation type="submission" date="2022-08" db="UniProtKB">
        <authorList>
            <consortium name="EnsemblMetazoa"/>
        </authorList>
    </citation>
    <scope>IDENTIFICATION</scope>
    <source>
        <strain evidence="10">05x7-T-G4-1.051#20</strain>
    </source>
</reference>
<dbReference type="FunFam" id="1.20.5.340:FF:000012">
    <property type="entry name" value="Wiskott-Aldrich syndrome protein family member 1"/>
    <property type="match status" value="1"/>
</dbReference>
<evidence type="ECO:0000256" key="7">
    <source>
        <dbReference type="RuleBase" id="RU367034"/>
    </source>
</evidence>
<evidence type="ECO:0000256" key="5">
    <source>
        <dbReference type="ARBA" id="ARBA00023203"/>
    </source>
</evidence>
<dbReference type="GO" id="GO:0003779">
    <property type="term" value="F:actin binding"/>
    <property type="evidence" value="ECO:0007669"/>
    <property type="project" value="UniProtKB-UniRule"/>
</dbReference>
<dbReference type="PANTHER" id="PTHR12902">
    <property type="entry name" value="WASP-1"/>
    <property type="match status" value="1"/>
</dbReference>
<organism evidence="10 11">
    <name type="scientific">Magallana gigas</name>
    <name type="common">Pacific oyster</name>
    <name type="synonym">Crassostrea gigas</name>
    <dbReference type="NCBI Taxonomy" id="29159"/>
    <lineage>
        <taxon>Eukaryota</taxon>
        <taxon>Metazoa</taxon>
        <taxon>Spiralia</taxon>
        <taxon>Lophotrochozoa</taxon>
        <taxon>Mollusca</taxon>
        <taxon>Bivalvia</taxon>
        <taxon>Autobranchia</taxon>
        <taxon>Pteriomorphia</taxon>
        <taxon>Ostreida</taxon>
        <taxon>Ostreoidea</taxon>
        <taxon>Ostreidae</taxon>
        <taxon>Magallana</taxon>
    </lineage>
</organism>
<dbReference type="OMA" id="THDYETR"/>
<dbReference type="Gene3D" id="6.10.280.150">
    <property type="match status" value="2"/>
</dbReference>
<keyword evidence="5 7" id="KW-0009">Actin-binding</keyword>
<dbReference type="GO" id="GO:2000601">
    <property type="term" value="P:positive regulation of Arp2/3 complex-mediated actin nucleation"/>
    <property type="evidence" value="ECO:0007669"/>
    <property type="project" value="TreeGrafter"/>
</dbReference>
<dbReference type="GO" id="GO:0034237">
    <property type="term" value="F:protein kinase A regulatory subunit binding"/>
    <property type="evidence" value="ECO:0007669"/>
    <property type="project" value="TreeGrafter"/>
</dbReference>
<comment type="function">
    <text evidence="7">Downstream effector molecule involved in the transmission of signals from tyrosine kinase receptors and small GTPases to the actin cytoskeleton. Promotes formation of actin filaments. Part of the WAVE complex that regulates lamellipodia formation. The WAVE complex regulates actin filament reorganization via its interaction with the Arp2/3 complex.</text>
</comment>
<feature type="compositionally biased region" description="Basic residues" evidence="8">
    <location>
        <begin position="181"/>
        <end position="198"/>
    </location>
</feature>
<evidence type="ECO:0000259" key="9">
    <source>
        <dbReference type="PROSITE" id="PS51082"/>
    </source>
</evidence>
<feature type="region of interest" description="Disordered" evidence="8">
    <location>
        <begin position="243"/>
        <end position="322"/>
    </location>
</feature>
<dbReference type="GO" id="GO:0005856">
    <property type="term" value="C:cytoskeleton"/>
    <property type="evidence" value="ECO:0007669"/>
    <property type="project" value="UniProtKB-SubCell"/>
</dbReference>
<evidence type="ECO:0000256" key="4">
    <source>
        <dbReference type="ARBA" id="ARBA00022553"/>
    </source>
</evidence>
<feature type="compositionally biased region" description="Polar residues" evidence="8">
    <location>
        <begin position="287"/>
        <end position="311"/>
    </location>
</feature>
<keyword evidence="4" id="KW-0597">Phosphoprotein</keyword>
<dbReference type="InterPro" id="IPR003124">
    <property type="entry name" value="WH2_dom"/>
</dbReference>
<sequence>MPFIQRCLEPINVSRVKVEKGIKNELECVTNHTLSNIILQLSSLSKHAEDMFTEMSIEVKTFIDRTQHLQGRIDQLQEKVTRLDATAGTLVSIHELHLKKPFKSSTIYDQQVVSRSTIPRCTLKAYSQCNPTPALNKLSKYRDDGRDSLKFYTDPGYFFELWFLDIQKDMENKKIELELKSRKKKKPKPTNQGKKPRIVKTKAERYKGKEHGVEFIHYANPTEIQAAAINKQLSLRVNQRKQENVPYDQEDTRLPQCSQDVSNHTSSGNNRHEYKIENSDHQKTSMHHSQVSSQPNMAEKYSSGSINTSKSRMPPPNRNPDIVIESHYSLIGNDLPPPPPPPLSPEDDYPRRYPSKKMFARVSTILQSLPETQEDDFPLPPFPSTISPEPIRTIPPAPKAPPPPTINTKMVPTNAFDDKKSSVQTSSALLMSLKRKSTRRQSGLVGGGSNFLEQIRGGIHLRHLDDIMKRKVNENGKGIFKKSTPDGNFDVHSIMNRAFEMRRKVIEGSEEEDNSSDNEWID</sequence>
<dbReference type="Proteomes" id="UP000005408">
    <property type="component" value="Unassembled WGS sequence"/>
</dbReference>
<keyword evidence="6 7" id="KW-0206">Cytoskeleton</keyword>
<feature type="compositionally biased region" description="Polar residues" evidence="8">
    <location>
        <begin position="255"/>
        <end position="269"/>
    </location>
</feature>
<evidence type="ECO:0000256" key="2">
    <source>
        <dbReference type="ARBA" id="ARBA00006993"/>
    </source>
</evidence>